<proteinExistence type="predicted"/>
<organism evidence="3 4">
    <name type="scientific">Reticulomyxa filosa</name>
    <dbReference type="NCBI Taxonomy" id="46433"/>
    <lineage>
        <taxon>Eukaryota</taxon>
        <taxon>Sar</taxon>
        <taxon>Rhizaria</taxon>
        <taxon>Retaria</taxon>
        <taxon>Foraminifera</taxon>
        <taxon>Monothalamids</taxon>
        <taxon>Reticulomyxidae</taxon>
        <taxon>Reticulomyxa</taxon>
    </lineage>
</organism>
<dbReference type="InterPro" id="IPR015915">
    <property type="entry name" value="Kelch-typ_b-propeller"/>
</dbReference>
<keyword evidence="4" id="KW-1185">Reference proteome</keyword>
<dbReference type="SUPFAM" id="SSF117281">
    <property type="entry name" value="Kelch motif"/>
    <property type="match status" value="1"/>
</dbReference>
<keyword evidence="1" id="KW-0880">Kelch repeat</keyword>
<dbReference type="InterPro" id="IPR006652">
    <property type="entry name" value="Kelch_1"/>
</dbReference>
<evidence type="ECO:0000313" key="4">
    <source>
        <dbReference type="Proteomes" id="UP000023152"/>
    </source>
</evidence>
<dbReference type="SMART" id="SM00612">
    <property type="entry name" value="Kelch"/>
    <property type="match status" value="2"/>
</dbReference>
<dbReference type="PANTHER" id="PTHR46260:SF3">
    <property type="entry name" value="RING-TYPE DOMAIN-CONTAINING PROTEIN"/>
    <property type="match status" value="1"/>
</dbReference>
<dbReference type="Proteomes" id="UP000023152">
    <property type="component" value="Unassembled WGS sequence"/>
</dbReference>
<evidence type="ECO:0000256" key="2">
    <source>
        <dbReference type="ARBA" id="ARBA00022737"/>
    </source>
</evidence>
<accession>X6NG94</accession>
<comment type="caution">
    <text evidence="3">The sequence shown here is derived from an EMBL/GenBank/DDBJ whole genome shotgun (WGS) entry which is preliminary data.</text>
</comment>
<dbReference type="AlphaFoldDB" id="X6NG94"/>
<reference evidence="3 4" key="1">
    <citation type="journal article" date="2013" name="Curr. Biol.">
        <title>The Genome of the Foraminiferan Reticulomyxa filosa.</title>
        <authorList>
            <person name="Glockner G."/>
            <person name="Hulsmann N."/>
            <person name="Schleicher M."/>
            <person name="Noegel A.A."/>
            <person name="Eichinger L."/>
            <person name="Gallinger C."/>
            <person name="Pawlowski J."/>
            <person name="Sierra R."/>
            <person name="Euteneuer U."/>
            <person name="Pillet L."/>
            <person name="Moustafa A."/>
            <person name="Platzer M."/>
            <person name="Groth M."/>
            <person name="Szafranski K."/>
            <person name="Schliwa M."/>
        </authorList>
    </citation>
    <scope>NUCLEOTIDE SEQUENCE [LARGE SCALE GENOMIC DNA]</scope>
</reference>
<keyword evidence="2" id="KW-0677">Repeat</keyword>
<name>X6NG94_RETFI</name>
<dbReference type="Gene3D" id="2.120.10.80">
    <property type="entry name" value="Kelch-type beta propeller"/>
    <property type="match status" value="1"/>
</dbReference>
<dbReference type="PANTHER" id="PTHR46260">
    <property type="entry name" value="RING-TYPE DOMAIN-CONTAINING PROTEIN"/>
    <property type="match status" value="1"/>
</dbReference>
<dbReference type="InterPro" id="IPR051746">
    <property type="entry name" value="Kelch_domain_containing_8"/>
</dbReference>
<dbReference type="EMBL" id="ASPP01008810">
    <property type="protein sequence ID" value="ETO25001.1"/>
    <property type="molecule type" value="Genomic_DNA"/>
</dbReference>
<sequence length="652" mass="75719">MISSSSEIQMFFAKLYDGTDYIWELGQPVLICSENDPTWQLGELISWTDDNQLQVLFFFCFGGRGKVQDEAKKKSISTSKKKKFKGTRYNWESGTIVEFYHSENERWYKARIVQVIEYEKKEPVAKKEKEDNTYIANALEPNRHTLIPIRKDHESVHKDCSYVISLNIWTNNDQTSMTCIVPRLSNRLRHCIKNLVGEYSSSKIVPVLSSLEPLRNGLFSPEESQSPTGAPKHSLTTITAFDQQLTLLLQYWLRTCKDGVQKNMPSELMRDIIRYYNFGDVVVISDRQLQIINAIGDVVDKDNGMVLQVELPLLQQFFHRSSYVRSWSQNDSLFFIGGYDPTQSRPVCNVSQFHIFTRTFTTLPQLNFRRYDSKSLMLDHNIVVTLGGYDTYSIDKCEMLDLSVKNQVDNKWKVLPDLPTNLAEFAAGTTHYRMFVAGGTNTYTIKNTCFMLDFTQLQQYSDISSPLSTNASKRNKSLSSHCKDWCFADQANSLVASQIQEQDKKGWIALPSMLYPRYRCNGVYTYIVVLFHLNNWKGHSIVHFQKKKKKKKKKGFVWNDEYFMVLGGKCFVRGMEGLNFRRLEWKTFPSSTYDHSNGVIGIWNNHIVWAGDDRELNNVECFDFRDQQWHLIQVCPQKCVSSRDKIRMWGWS</sequence>
<evidence type="ECO:0000313" key="3">
    <source>
        <dbReference type="EMBL" id="ETO25001.1"/>
    </source>
</evidence>
<evidence type="ECO:0000256" key="1">
    <source>
        <dbReference type="ARBA" id="ARBA00022441"/>
    </source>
</evidence>
<gene>
    <name evidence="3" type="ORF">RFI_12144</name>
</gene>
<protein>
    <submittedName>
        <fullName evidence="3">Uncharacterized protein</fullName>
    </submittedName>
</protein>